<evidence type="ECO:0000313" key="2">
    <source>
        <dbReference type="Proteomes" id="UP001177003"/>
    </source>
</evidence>
<protein>
    <submittedName>
        <fullName evidence="1">Uncharacterized protein</fullName>
    </submittedName>
</protein>
<organism evidence="1 2">
    <name type="scientific">Lactuca saligna</name>
    <name type="common">Willowleaf lettuce</name>
    <dbReference type="NCBI Taxonomy" id="75948"/>
    <lineage>
        <taxon>Eukaryota</taxon>
        <taxon>Viridiplantae</taxon>
        <taxon>Streptophyta</taxon>
        <taxon>Embryophyta</taxon>
        <taxon>Tracheophyta</taxon>
        <taxon>Spermatophyta</taxon>
        <taxon>Magnoliopsida</taxon>
        <taxon>eudicotyledons</taxon>
        <taxon>Gunneridae</taxon>
        <taxon>Pentapetalae</taxon>
        <taxon>asterids</taxon>
        <taxon>campanulids</taxon>
        <taxon>Asterales</taxon>
        <taxon>Asteraceae</taxon>
        <taxon>Cichorioideae</taxon>
        <taxon>Cichorieae</taxon>
        <taxon>Lactucinae</taxon>
        <taxon>Lactuca</taxon>
    </lineage>
</organism>
<name>A0AA35VAL3_LACSI</name>
<gene>
    <name evidence="1" type="ORF">LSALG_LOCUS5934</name>
</gene>
<dbReference type="AlphaFoldDB" id="A0AA35VAL3"/>
<sequence>MPGRGDGKRNGSEERNLGSQCFSTLNEMRQPRDALLLTPQGSETELNLSLVTIIAISSGTYWYVRIRLVMNIVRCCSSRIPAYPWLGWVGPPLHFHLGPGQVSGGTLSGSFPPKKETVRESFPSYGSNHSQMPREASFPCLLGWFTRAQTSTGRNSRKL</sequence>
<evidence type="ECO:0000313" key="1">
    <source>
        <dbReference type="EMBL" id="CAI9265328.1"/>
    </source>
</evidence>
<accession>A0AA35VAL3</accession>
<reference evidence="1" key="1">
    <citation type="submission" date="2023-04" db="EMBL/GenBank/DDBJ databases">
        <authorList>
            <person name="Vijverberg K."/>
            <person name="Xiong W."/>
            <person name="Schranz E."/>
        </authorList>
    </citation>
    <scope>NUCLEOTIDE SEQUENCE</scope>
</reference>
<dbReference type="EMBL" id="OX465086">
    <property type="protein sequence ID" value="CAI9265328.1"/>
    <property type="molecule type" value="Genomic_DNA"/>
</dbReference>
<dbReference type="Proteomes" id="UP001177003">
    <property type="component" value="Chromosome 0"/>
</dbReference>
<keyword evidence="2" id="KW-1185">Reference proteome</keyword>
<proteinExistence type="predicted"/>